<dbReference type="STRING" id="337451.A0A443P0B8"/>
<dbReference type="EMBL" id="QPKB01000005">
    <property type="protein sequence ID" value="RWR84191.1"/>
    <property type="molecule type" value="Genomic_DNA"/>
</dbReference>
<dbReference type="AlphaFoldDB" id="A0A443P0B8"/>
<evidence type="ECO:0000256" key="2">
    <source>
        <dbReference type="ARBA" id="ARBA00022517"/>
    </source>
</evidence>
<dbReference type="PANTHER" id="PTHR34544:SF1">
    <property type="entry name" value="OS04G0438300 PROTEIN"/>
    <property type="match status" value="1"/>
</dbReference>
<dbReference type="InterPro" id="IPR003728">
    <property type="entry name" value="Ribosome_maturation_RimP"/>
</dbReference>
<evidence type="ECO:0000259" key="4">
    <source>
        <dbReference type="Pfam" id="PF25498"/>
    </source>
</evidence>
<sequence>MKMVVTRSLNAPKSFPFFSSSFLYSSLFPAHALSFPFRSNPSPFSPNKCLLVHAKKRNSQLEPLLKRTTTDQEDKEEVDEFQEETFVEGDDDFEDEFEEEDTELHVGDGSGGGGILLAGTWWDRKALDLAEEVCISFGGDLKIYAFKTSASSTIKVRIENMANKYGSPSITDVEDFSSAYRARLDEAEVAGAIPDNYSLEVSSPGVERVVRIPQELDRFKDKPMYVKYVTEEAATESPKESDGVFKLVSFDLESSYCTWSIADVRKNREQAGKGRPLSKKQREWRLQMPFDSLRLVRLYSDC</sequence>
<organism evidence="5 6">
    <name type="scientific">Cinnamomum micranthum f. kanehirae</name>
    <dbReference type="NCBI Taxonomy" id="337451"/>
    <lineage>
        <taxon>Eukaryota</taxon>
        <taxon>Viridiplantae</taxon>
        <taxon>Streptophyta</taxon>
        <taxon>Embryophyta</taxon>
        <taxon>Tracheophyta</taxon>
        <taxon>Spermatophyta</taxon>
        <taxon>Magnoliopsida</taxon>
        <taxon>Magnoliidae</taxon>
        <taxon>Laurales</taxon>
        <taxon>Lauraceae</taxon>
        <taxon>Cinnamomum</taxon>
    </lineage>
</organism>
<dbReference type="HAMAP" id="MF_01077">
    <property type="entry name" value="RimP"/>
    <property type="match status" value="1"/>
</dbReference>
<evidence type="ECO:0000313" key="5">
    <source>
        <dbReference type="EMBL" id="RWR84191.1"/>
    </source>
</evidence>
<name>A0A443P0B8_9MAGN</name>
<proteinExistence type="inferred from homology"/>
<gene>
    <name evidence="5" type="ORF">CKAN_01298200</name>
</gene>
<feature type="domain" description="Ribosome maturation factor RimP N-terminal" evidence="3">
    <location>
        <begin position="143"/>
        <end position="207"/>
    </location>
</feature>
<keyword evidence="2" id="KW-0690">Ribosome biogenesis</keyword>
<protein>
    <submittedName>
        <fullName evidence="5">Uncharacterized protein</fullName>
    </submittedName>
</protein>
<dbReference type="Proteomes" id="UP000283530">
    <property type="component" value="Unassembled WGS sequence"/>
</dbReference>
<evidence type="ECO:0000313" key="6">
    <source>
        <dbReference type="Proteomes" id="UP000283530"/>
    </source>
</evidence>
<dbReference type="SUPFAM" id="SSF75420">
    <property type="entry name" value="YhbC-like, N-terminal domain"/>
    <property type="match status" value="1"/>
</dbReference>
<dbReference type="GO" id="GO:0042274">
    <property type="term" value="P:ribosomal small subunit biogenesis"/>
    <property type="evidence" value="ECO:0007669"/>
    <property type="project" value="InterPro"/>
</dbReference>
<dbReference type="PANTHER" id="PTHR34544">
    <property type="entry name" value="OSJNBA0006B20.18 PROTEIN"/>
    <property type="match status" value="1"/>
</dbReference>
<dbReference type="OrthoDB" id="1100432at2759"/>
<evidence type="ECO:0000259" key="3">
    <source>
        <dbReference type="Pfam" id="PF02576"/>
    </source>
</evidence>
<dbReference type="Pfam" id="PF02576">
    <property type="entry name" value="RimP_N"/>
    <property type="match status" value="1"/>
</dbReference>
<accession>A0A443P0B8</accession>
<dbReference type="Gene3D" id="3.30.300.70">
    <property type="entry name" value="RimP-like superfamily, N-terminal"/>
    <property type="match status" value="1"/>
</dbReference>
<keyword evidence="6" id="KW-1185">Reference proteome</keyword>
<dbReference type="Pfam" id="PF25498">
    <property type="entry name" value="DUF7912"/>
    <property type="match status" value="1"/>
</dbReference>
<reference evidence="5 6" key="1">
    <citation type="journal article" date="2019" name="Nat. Plants">
        <title>Stout camphor tree genome fills gaps in understanding of flowering plant genome evolution.</title>
        <authorList>
            <person name="Chaw S.M."/>
            <person name="Liu Y.C."/>
            <person name="Wu Y.W."/>
            <person name="Wang H.Y."/>
            <person name="Lin C.I."/>
            <person name="Wu C.S."/>
            <person name="Ke H.M."/>
            <person name="Chang L.Y."/>
            <person name="Hsu C.Y."/>
            <person name="Yang H.T."/>
            <person name="Sudianto E."/>
            <person name="Hsu M.H."/>
            <person name="Wu K.P."/>
            <person name="Wang L.N."/>
            <person name="Leebens-Mack J.H."/>
            <person name="Tsai I.J."/>
        </authorList>
    </citation>
    <scope>NUCLEOTIDE SEQUENCE [LARGE SCALE GENOMIC DNA]</scope>
    <source>
        <strain evidence="6">cv. Chaw 1501</strain>
        <tissue evidence="5">Young leaves</tissue>
    </source>
</reference>
<dbReference type="InterPro" id="IPR057234">
    <property type="entry name" value="DUF7912"/>
</dbReference>
<keyword evidence="1" id="KW-0963">Cytoplasm</keyword>
<comment type="caution">
    <text evidence="5">The sequence shown here is derived from an EMBL/GenBank/DDBJ whole genome shotgun (WGS) entry which is preliminary data.</text>
</comment>
<dbReference type="InterPro" id="IPR028989">
    <property type="entry name" value="RimP_N"/>
</dbReference>
<evidence type="ECO:0000256" key="1">
    <source>
        <dbReference type="ARBA" id="ARBA00022490"/>
    </source>
</evidence>
<feature type="domain" description="DUF7912" evidence="4">
    <location>
        <begin position="209"/>
        <end position="299"/>
    </location>
</feature>
<dbReference type="InterPro" id="IPR035956">
    <property type="entry name" value="RimP_N_sf"/>
</dbReference>